<accession>A0A285BVK6</accession>
<name>A0A285BVK6_9PROT</name>
<protein>
    <submittedName>
        <fullName evidence="1">Uncharacterized conserved protein, DUF4415 family</fullName>
    </submittedName>
</protein>
<dbReference type="InterPro" id="IPR025528">
    <property type="entry name" value="BrnA_antitoxin"/>
</dbReference>
<reference evidence="1 2" key="1">
    <citation type="submission" date="2017-08" db="EMBL/GenBank/DDBJ databases">
        <authorList>
            <person name="de Groot N.N."/>
        </authorList>
    </citation>
    <scope>NUCLEOTIDE SEQUENCE [LARGE SCALE GENOMIC DNA]</scope>
    <source>
        <strain evidence="1 2">Nm15</strain>
    </source>
</reference>
<dbReference type="EMBL" id="LT907782">
    <property type="protein sequence ID" value="SNX59272.1"/>
    <property type="molecule type" value="Genomic_DNA"/>
</dbReference>
<evidence type="ECO:0000313" key="1">
    <source>
        <dbReference type="EMBL" id="SNX59272.1"/>
    </source>
</evidence>
<evidence type="ECO:0000313" key="2">
    <source>
        <dbReference type="Proteomes" id="UP000242498"/>
    </source>
</evidence>
<dbReference type="Pfam" id="PF14384">
    <property type="entry name" value="BrnA_antitoxin"/>
    <property type="match status" value="1"/>
</dbReference>
<organism evidence="1 2">
    <name type="scientific">Nitrosomonas ureae</name>
    <dbReference type="NCBI Taxonomy" id="44577"/>
    <lineage>
        <taxon>Bacteria</taxon>
        <taxon>Pseudomonadati</taxon>
        <taxon>Pseudomonadota</taxon>
        <taxon>Betaproteobacteria</taxon>
        <taxon>Nitrosomonadales</taxon>
        <taxon>Nitrosomonadaceae</taxon>
        <taxon>Nitrosomonas</taxon>
    </lineage>
</organism>
<dbReference type="AlphaFoldDB" id="A0A285BVK6"/>
<dbReference type="RefSeq" id="WP_013647833.1">
    <property type="nucleotide sequence ID" value="NZ_LT907782.1"/>
</dbReference>
<sequence length="95" mass="10889">MQKYLTTKSGRKILLNTPEEDAQITAAALTDPDNPPLTDEELQQFKRARGRPQGSGKKEQVTLRIDTEILEQFRATGNGWQTRINDALRDWIKQH</sequence>
<dbReference type="Proteomes" id="UP000242498">
    <property type="component" value="Chromosome I"/>
</dbReference>
<proteinExistence type="predicted"/>
<gene>
    <name evidence="1" type="ORF">SAMN06296273_0712</name>
</gene>
<dbReference type="OrthoDB" id="9796641at2"/>